<evidence type="ECO:0000256" key="1">
    <source>
        <dbReference type="SAM" id="MobiDB-lite"/>
    </source>
</evidence>
<comment type="caution">
    <text evidence="2">The sequence shown here is derived from an EMBL/GenBank/DDBJ whole genome shotgun (WGS) entry which is preliminary data.</text>
</comment>
<feature type="region of interest" description="Disordered" evidence="1">
    <location>
        <begin position="1"/>
        <end position="24"/>
    </location>
</feature>
<proteinExistence type="predicted"/>
<accession>A0A4Z1DWF7</accession>
<evidence type="ECO:0000313" key="2">
    <source>
        <dbReference type="EMBL" id="TGO03856.1"/>
    </source>
</evidence>
<sequence>MKGDRHRRVLRLASTPRRGRGEDASAWPYDVDLLVDGDGRWTVGLSEGVGHGSAGCIVGVDEALETRWLAHIVKAQGEWLVPFLRRLRDGGRVTEEELVEEYRSRHGRSPHVRD</sequence>
<keyword evidence="3" id="KW-1185">Reference proteome</keyword>
<organism evidence="2 3">
    <name type="scientific">Serinibacter arcticus</name>
    <dbReference type="NCBI Taxonomy" id="1655435"/>
    <lineage>
        <taxon>Bacteria</taxon>
        <taxon>Bacillati</taxon>
        <taxon>Actinomycetota</taxon>
        <taxon>Actinomycetes</taxon>
        <taxon>Micrococcales</taxon>
        <taxon>Beutenbergiaceae</taxon>
        <taxon>Serinibacter</taxon>
    </lineage>
</organism>
<gene>
    <name evidence="2" type="ORF">SERN_2868</name>
</gene>
<dbReference type="Proteomes" id="UP000297318">
    <property type="component" value="Unassembled WGS sequence"/>
</dbReference>
<protein>
    <submittedName>
        <fullName evidence="2">Uncharacterized protein</fullName>
    </submittedName>
</protein>
<dbReference type="EMBL" id="RHPJ01000005">
    <property type="protein sequence ID" value="TGO03856.1"/>
    <property type="molecule type" value="Genomic_DNA"/>
</dbReference>
<dbReference type="AlphaFoldDB" id="A0A4Z1DWF7"/>
<name>A0A4Z1DWF7_9MICO</name>
<evidence type="ECO:0000313" key="3">
    <source>
        <dbReference type="Proteomes" id="UP000297318"/>
    </source>
</evidence>
<dbReference type="OrthoDB" id="8777316at2"/>
<dbReference type="RefSeq" id="WP_135850880.1">
    <property type="nucleotide sequence ID" value="NZ_RHPJ01000005.1"/>
</dbReference>
<reference evidence="2 3" key="1">
    <citation type="submission" date="2018-11" db="EMBL/GenBank/DDBJ databases">
        <title>Complete genome sequencing of the Actinobacteria Serinibacter sp. K3-2.</title>
        <authorList>
            <person name="Rakitin A.L."/>
            <person name="Beletsky A.V."/>
            <person name="Mardanov A.V."/>
            <person name="Ravin N.V."/>
            <person name="Gromova A.S."/>
            <person name="Filippova S.N."/>
            <person name="Gal'Chenko V.F."/>
        </authorList>
    </citation>
    <scope>NUCLEOTIDE SEQUENCE [LARGE SCALE GENOMIC DNA]</scope>
    <source>
        <strain evidence="2 3">K3-2</strain>
    </source>
</reference>
<feature type="compositionally biased region" description="Basic residues" evidence="1">
    <location>
        <begin position="1"/>
        <end position="10"/>
    </location>
</feature>